<organism evidence="1 2">
    <name type="scientific">Robertmurraya beringensis</name>
    <dbReference type="NCBI Taxonomy" id="641660"/>
    <lineage>
        <taxon>Bacteria</taxon>
        <taxon>Bacillati</taxon>
        <taxon>Bacillota</taxon>
        <taxon>Bacilli</taxon>
        <taxon>Bacillales</taxon>
        <taxon>Bacillaceae</taxon>
        <taxon>Robertmurraya</taxon>
    </lineage>
</organism>
<keyword evidence="2" id="KW-1185">Reference proteome</keyword>
<evidence type="ECO:0000313" key="1">
    <source>
        <dbReference type="EMBL" id="MFC0476592.1"/>
    </source>
</evidence>
<proteinExistence type="predicted"/>
<accession>A0ABV6KTC9</accession>
<sequence length="175" mass="20586">MINQVVQHYFQLPRHIQNSISIMKLIDTYRKNLQIEGFESVTHYCVVMAKITDQLLAFLSSESKHVPQLYFYHQQEGVHSFPINIELTEYSSKLYSMKKYLLLADDDLITRFQLMLSAYSVNVYGILPDKVQIVTLMDGKTHEYSPTAEDLILGQQYVKDLKKTKMKQESWERRL</sequence>
<evidence type="ECO:0000313" key="2">
    <source>
        <dbReference type="Proteomes" id="UP001589738"/>
    </source>
</evidence>
<gene>
    <name evidence="1" type="ORF">ACFFHF_15395</name>
</gene>
<dbReference type="Proteomes" id="UP001589738">
    <property type="component" value="Unassembled WGS sequence"/>
</dbReference>
<dbReference type="EMBL" id="JBHLUU010000107">
    <property type="protein sequence ID" value="MFC0476592.1"/>
    <property type="molecule type" value="Genomic_DNA"/>
</dbReference>
<reference evidence="1 2" key="1">
    <citation type="submission" date="2024-09" db="EMBL/GenBank/DDBJ databases">
        <authorList>
            <person name="Sun Q."/>
            <person name="Mori K."/>
        </authorList>
    </citation>
    <scope>NUCLEOTIDE SEQUENCE [LARGE SCALE GENOMIC DNA]</scope>
    <source>
        <strain evidence="1 2">CGMCC 1.9126</strain>
    </source>
</reference>
<name>A0ABV6KTC9_9BACI</name>
<dbReference type="RefSeq" id="WP_377058531.1">
    <property type="nucleotide sequence ID" value="NZ_JBHLUU010000107.1"/>
</dbReference>
<protein>
    <submittedName>
        <fullName evidence="1">Uncharacterized protein</fullName>
    </submittedName>
</protein>
<comment type="caution">
    <text evidence="1">The sequence shown here is derived from an EMBL/GenBank/DDBJ whole genome shotgun (WGS) entry which is preliminary data.</text>
</comment>